<comment type="caution">
    <text evidence="2">The sequence shown here is derived from an EMBL/GenBank/DDBJ whole genome shotgun (WGS) entry which is preliminary data.</text>
</comment>
<dbReference type="EMBL" id="BAAARW010000032">
    <property type="protein sequence ID" value="GAA2447358.1"/>
    <property type="molecule type" value="Genomic_DNA"/>
</dbReference>
<dbReference type="Gene3D" id="3.40.1580.10">
    <property type="entry name" value="SMI1/KNR4-like"/>
    <property type="match status" value="1"/>
</dbReference>
<protein>
    <recommendedName>
        <fullName evidence="1">Knr4/Smi1-like domain-containing protein</fullName>
    </recommendedName>
</protein>
<name>A0ABN3K2Z7_9ACTN</name>
<evidence type="ECO:0000313" key="2">
    <source>
        <dbReference type="EMBL" id="GAA2447358.1"/>
    </source>
</evidence>
<proteinExistence type="predicted"/>
<evidence type="ECO:0000259" key="1">
    <source>
        <dbReference type="SMART" id="SM00860"/>
    </source>
</evidence>
<dbReference type="InterPro" id="IPR037883">
    <property type="entry name" value="Knr4/Smi1-like_sf"/>
</dbReference>
<dbReference type="RefSeq" id="WP_344595729.1">
    <property type="nucleotide sequence ID" value="NZ_BAAARW010000032.1"/>
</dbReference>
<feature type="domain" description="Knr4/Smi1-like" evidence="1">
    <location>
        <begin position="11"/>
        <end position="139"/>
    </location>
</feature>
<dbReference type="SUPFAM" id="SSF160631">
    <property type="entry name" value="SMI1/KNR4-like"/>
    <property type="match status" value="1"/>
</dbReference>
<organism evidence="2 3">
    <name type="scientific">Actinomadura vinacea</name>
    <dbReference type="NCBI Taxonomy" id="115336"/>
    <lineage>
        <taxon>Bacteria</taxon>
        <taxon>Bacillati</taxon>
        <taxon>Actinomycetota</taxon>
        <taxon>Actinomycetes</taxon>
        <taxon>Streptosporangiales</taxon>
        <taxon>Thermomonosporaceae</taxon>
        <taxon>Actinomadura</taxon>
    </lineage>
</organism>
<accession>A0ABN3K2Z7</accession>
<sequence length="145" mass="15995">MTLIYDETYPAAPPRRLAELEERLGARLPESYRKYLQAQDGGTLASYNNQGIEIIFGIGDVPEWASLWPALNSRGDVIPHGYVPVGTDAGGSLFLLAVTGHDRGSVWYHSHELEEDDSGHLTPVQNERLSNSWDEFLSSIEPVAG</sequence>
<reference evidence="2 3" key="1">
    <citation type="journal article" date="2019" name="Int. J. Syst. Evol. Microbiol.">
        <title>The Global Catalogue of Microorganisms (GCM) 10K type strain sequencing project: providing services to taxonomists for standard genome sequencing and annotation.</title>
        <authorList>
            <consortium name="The Broad Institute Genomics Platform"/>
            <consortium name="The Broad Institute Genome Sequencing Center for Infectious Disease"/>
            <person name="Wu L."/>
            <person name="Ma J."/>
        </authorList>
    </citation>
    <scope>NUCLEOTIDE SEQUENCE [LARGE SCALE GENOMIC DNA]</scope>
    <source>
        <strain evidence="2 3">JCM 3325</strain>
    </source>
</reference>
<dbReference type="Proteomes" id="UP001501231">
    <property type="component" value="Unassembled WGS sequence"/>
</dbReference>
<dbReference type="InterPro" id="IPR018958">
    <property type="entry name" value="Knr4/Smi1-like_dom"/>
</dbReference>
<keyword evidence="3" id="KW-1185">Reference proteome</keyword>
<dbReference type="SMART" id="SM00860">
    <property type="entry name" value="SMI1_KNR4"/>
    <property type="match status" value="1"/>
</dbReference>
<evidence type="ECO:0000313" key="3">
    <source>
        <dbReference type="Proteomes" id="UP001501231"/>
    </source>
</evidence>
<dbReference type="Pfam" id="PF09346">
    <property type="entry name" value="SMI1_KNR4"/>
    <property type="match status" value="1"/>
</dbReference>
<gene>
    <name evidence="2" type="ORF">GCM10010191_75780</name>
</gene>